<dbReference type="InterPro" id="IPR015943">
    <property type="entry name" value="WD40/YVTN_repeat-like_dom_sf"/>
</dbReference>
<feature type="domain" description="Pyrrolo-quinoline quinone repeat" evidence="1">
    <location>
        <begin position="154"/>
        <end position="267"/>
    </location>
</feature>
<dbReference type="Pfam" id="PF13360">
    <property type="entry name" value="PQQ_2"/>
    <property type="match status" value="1"/>
</dbReference>
<dbReference type="Gene3D" id="2.40.128.630">
    <property type="match status" value="1"/>
</dbReference>
<dbReference type="KEGG" id="hrr:HZS55_06020"/>
<dbReference type="Gene3D" id="2.60.40.3440">
    <property type="match status" value="1"/>
</dbReference>
<protein>
    <submittedName>
        <fullName evidence="2">PQQ-binding-like beta-propeller repeat protein</fullName>
    </submittedName>
</protein>
<organism evidence="2 3">
    <name type="scientific">Halosimplex rubrum</name>
    <dbReference type="NCBI Taxonomy" id="869889"/>
    <lineage>
        <taxon>Archaea</taxon>
        <taxon>Methanobacteriati</taxon>
        <taxon>Methanobacteriota</taxon>
        <taxon>Stenosarchaea group</taxon>
        <taxon>Halobacteria</taxon>
        <taxon>Halobacteriales</taxon>
        <taxon>Haloarculaceae</taxon>
        <taxon>Halosimplex</taxon>
    </lineage>
</organism>
<evidence type="ECO:0000313" key="3">
    <source>
        <dbReference type="Proteomes" id="UP000509667"/>
    </source>
</evidence>
<dbReference type="InterPro" id="IPR011047">
    <property type="entry name" value="Quinoprotein_ADH-like_sf"/>
</dbReference>
<evidence type="ECO:0000313" key="2">
    <source>
        <dbReference type="EMBL" id="QLH76885.1"/>
    </source>
</evidence>
<dbReference type="AlphaFoldDB" id="A0A7D5P3V7"/>
<dbReference type="GeneID" id="56077401"/>
<dbReference type="OrthoDB" id="136681at2157"/>
<name>A0A7D5P3V7_9EURY</name>
<dbReference type="PANTHER" id="PTHR34512:SF30">
    <property type="entry name" value="OUTER MEMBRANE PROTEIN ASSEMBLY FACTOR BAMB"/>
    <property type="match status" value="1"/>
</dbReference>
<dbReference type="SMART" id="SM00564">
    <property type="entry name" value="PQQ"/>
    <property type="match status" value="5"/>
</dbReference>
<keyword evidence="3" id="KW-1185">Reference proteome</keyword>
<dbReference type="EMBL" id="CP058910">
    <property type="protein sequence ID" value="QLH76885.1"/>
    <property type="molecule type" value="Genomic_DNA"/>
</dbReference>
<dbReference type="Gene3D" id="2.40.10.480">
    <property type="match status" value="1"/>
</dbReference>
<dbReference type="InterPro" id="IPR002372">
    <property type="entry name" value="PQQ_rpt_dom"/>
</dbReference>
<dbReference type="SUPFAM" id="SSF50998">
    <property type="entry name" value="Quinoprotein alcohol dehydrogenase-like"/>
    <property type="match status" value="2"/>
</dbReference>
<dbReference type="InterPro" id="IPR018391">
    <property type="entry name" value="PQQ_b-propeller_rpt"/>
</dbReference>
<proteinExistence type="predicted"/>
<dbReference type="Gene3D" id="2.130.10.10">
    <property type="entry name" value="YVTN repeat-like/Quinoprotein amine dehydrogenase"/>
    <property type="match status" value="1"/>
</dbReference>
<dbReference type="Proteomes" id="UP000509667">
    <property type="component" value="Chromosome"/>
</dbReference>
<sequence>MRYASGVNDPPTAPDYTFSIPEQTGLKRTITATDPNDSELSYTVDSQPSNGAATFVDDEVYYNPANGYTGTDTFQYEVTNDDGNSDTGTITVNVEDVTASPGWSYGTGARLQYSSVAISGDRVFLAGLQSELCALNATTGLVDWTYDRDGELVDSSPTVANGLVYVGSGGGKLYAINEASGEGTWSLEVGSAIDSSPVVANEMVYFGTNAGQLYAVDAASGSEQWHHEIGGNPVIGPVVADDTVFAATTDATVVARDAATGDLRWSREFEIEIGYRDPVVTEGTLVIAGDGLRGLNVDDGSQAWRESFDIPEGASPAAENGRLYLPHGNALYSVYAGSGSTGWYTFTGSLVTATPALSSNYVYVANESGDFIGVDKARGTTVLSTSIEGKLTTSITDASDAAYVGTWAGNLHRIDIN</sequence>
<dbReference type="RefSeq" id="WP_179910819.1">
    <property type="nucleotide sequence ID" value="NZ_CP058910.1"/>
</dbReference>
<reference evidence="2 3" key="1">
    <citation type="submission" date="2020-07" db="EMBL/GenBank/DDBJ databases">
        <title>Halosimplex pelagicum sp. nov. and Halosimplex rubrum sp. nov., isolated from salted brown alga Laminaria, and emended description of the genus Halosimplex.</title>
        <authorList>
            <person name="Cui H."/>
        </authorList>
    </citation>
    <scope>NUCLEOTIDE SEQUENCE [LARGE SCALE GENOMIC DNA]</scope>
    <source>
        <strain evidence="2 3">R27</strain>
    </source>
</reference>
<dbReference type="Pfam" id="PF17963">
    <property type="entry name" value="Big_9"/>
    <property type="match status" value="1"/>
</dbReference>
<evidence type="ECO:0000259" key="1">
    <source>
        <dbReference type="Pfam" id="PF13360"/>
    </source>
</evidence>
<accession>A0A7D5P3V7</accession>
<dbReference type="PANTHER" id="PTHR34512">
    <property type="entry name" value="CELL SURFACE PROTEIN"/>
    <property type="match status" value="1"/>
</dbReference>
<gene>
    <name evidence="2" type="ORF">HZS55_06020</name>
</gene>